<protein>
    <submittedName>
        <fullName evidence="1">Ferrichrome transport ATP-binding protein FhuC</fullName>
    </submittedName>
</protein>
<dbReference type="EMBL" id="LJAM02000076">
    <property type="protein sequence ID" value="RAP71979.1"/>
    <property type="molecule type" value="Genomic_DNA"/>
</dbReference>
<proteinExistence type="predicted"/>
<dbReference type="GO" id="GO:0005524">
    <property type="term" value="F:ATP binding"/>
    <property type="evidence" value="ECO:0007669"/>
    <property type="project" value="UniProtKB-KW"/>
</dbReference>
<evidence type="ECO:0000313" key="2">
    <source>
        <dbReference type="Proteomes" id="UP000244334"/>
    </source>
</evidence>
<keyword evidence="1" id="KW-0067">ATP-binding</keyword>
<accession>A0A328TMY5</accession>
<keyword evidence="2" id="KW-1185">Reference proteome</keyword>
<dbReference type="AlphaFoldDB" id="A0A328TMY5"/>
<evidence type="ECO:0000313" key="1">
    <source>
        <dbReference type="EMBL" id="RAP71979.1"/>
    </source>
</evidence>
<keyword evidence="1" id="KW-0547">Nucleotide-binding</keyword>
<dbReference type="Proteomes" id="UP000244334">
    <property type="component" value="Unassembled WGS sequence"/>
</dbReference>
<reference evidence="1" key="1">
    <citation type="submission" date="2018-04" db="EMBL/GenBank/DDBJ databases">
        <title>Genomes of the Obligate Erwinia dacicola and Facultative Enterobacter sp. OLF Endosymbionts of the Olive Fruit fly, Bactrocera oleae.</title>
        <authorList>
            <person name="Estes A.M."/>
            <person name="Hearn D.J."/>
            <person name="Agarwal S."/>
            <person name="Pierson E.A."/>
            <person name="Dunning-Hotopp J.C."/>
        </authorList>
    </citation>
    <scope>NUCLEOTIDE SEQUENCE [LARGE SCALE GENOMIC DNA]</scope>
    <source>
        <strain evidence="1">Oroville</strain>
    </source>
</reference>
<name>A0A328TMY5_9GAMM</name>
<gene>
    <name evidence="1" type="ORF">ACZ87_01195</name>
</gene>
<comment type="caution">
    <text evidence="1">The sequence shown here is derived from an EMBL/GenBank/DDBJ whole genome shotgun (WGS) entry which is preliminary data.</text>
</comment>
<organism evidence="1 2">
    <name type="scientific">Candidatus Erwinia dacicola</name>
    <dbReference type="NCBI Taxonomy" id="252393"/>
    <lineage>
        <taxon>Bacteria</taxon>
        <taxon>Pseudomonadati</taxon>
        <taxon>Pseudomonadota</taxon>
        <taxon>Gammaproteobacteria</taxon>
        <taxon>Enterobacterales</taxon>
        <taxon>Erwiniaceae</taxon>
        <taxon>Erwinia</taxon>
    </lineage>
</organism>
<sequence>MHDINIALRHGEHVLMLQNSELIVDELPEEVITRRAWHGCTA</sequence>